<evidence type="ECO:0000256" key="7">
    <source>
        <dbReference type="PROSITE-ProRule" id="PRU10141"/>
    </source>
</evidence>
<evidence type="ECO:0000256" key="2">
    <source>
        <dbReference type="ARBA" id="ARBA00022527"/>
    </source>
</evidence>
<dbReference type="Gene3D" id="1.10.510.10">
    <property type="entry name" value="Transferase(Phosphotransferase) domain 1"/>
    <property type="match status" value="1"/>
</dbReference>
<dbReference type="InterPro" id="IPR008271">
    <property type="entry name" value="Ser/Thr_kinase_AS"/>
</dbReference>
<evidence type="ECO:0000313" key="10">
    <source>
        <dbReference type="Proteomes" id="UP000727056"/>
    </source>
</evidence>
<keyword evidence="5 9" id="KW-0418">Kinase</keyword>
<accession>A0ABX1CEQ3</accession>
<dbReference type="InterPro" id="IPR011990">
    <property type="entry name" value="TPR-like_helical_dom_sf"/>
</dbReference>
<dbReference type="EMBL" id="JAAVJC010000087">
    <property type="protein sequence ID" value="NJQ15684.1"/>
    <property type="molecule type" value="Genomic_DNA"/>
</dbReference>
<dbReference type="SUPFAM" id="SSF48452">
    <property type="entry name" value="TPR-like"/>
    <property type="match status" value="1"/>
</dbReference>
<dbReference type="Pfam" id="PF00069">
    <property type="entry name" value="Pkinase"/>
    <property type="match status" value="1"/>
</dbReference>
<reference evidence="9 10" key="1">
    <citation type="submission" date="2020-03" db="EMBL/GenBank/DDBJ databases">
        <title>Draft genome of Streptomyces sp. ventii, isolated from the Axial Seamount in the Pacific Ocean, and resequencing of the two type strains Streptomyces lonarensis strain NCL 716 and Streptomyces bohaiensis strain 11A07.</title>
        <authorList>
            <person name="Loughran R.M."/>
            <person name="Pfannmuller K.M."/>
            <person name="Wasson B.J."/>
            <person name="Deadmond M.C."/>
            <person name="Paddock B.E."/>
            <person name="Koyack M.J."/>
            <person name="Gallegos D.A."/>
            <person name="Mitchell E.A."/>
            <person name="Ushijima B."/>
            <person name="Saw J.H."/>
            <person name="Mcphail K.L."/>
            <person name="Videau P."/>
        </authorList>
    </citation>
    <scope>NUCLEOTIDE SEQUENCE [LARGE SCALE GENOMIC DNA]</scope>
    <source>
        <strain evidence="9 10">11A07</strain>
    </source>
</reference>
<dbReference type="CDD" id="cd14014">
    <property type="entry name" value="STKc_PknB_like"/>
    <property type="match status" value="1"/>
</dbReference>
<name>A0ABX1CEQ3_9ACTN</name>
<dbReference type="Gene3D" id="1.25.40.10">
    <property type="entry name" value="Tetratricopeptide repeat domain"/>
    <property type="match status" value="1"/>
</dbReference>
<comment type="caution">
    <text evidence="9">The sequence shown here is derived from an EMBL/GenBank/DDBJ whole genome shotgun (WGS) entry which is preliminary data.</text>
</comment>
<dbReference type="InterPro" id="IPR000719">
    <property type="entry name" value="Prot_kinase_dom"/>
</dbReference>
<evidence type="ECO:0000256" key="3">
    <source>
        <dbReference type="ARBA" id="ARBA00022679"/>
    </source>
</evidence>
<gene>
    <name evidence="9" type="ORF">HCN52_12180</name>
</gene>
<keyword evidence="10" id="KW-1185">Reference proteome</keyword>
<evidence type="ECO:0000256" key="1">
    <source>
        <dbReference type="ARBA" id="ARBA00012513"/>
    </source>
</evidence>
<evidence type="ECO:0000256" key="4">
    <source>
        <dbReference type="ARBA" id="ARBA00022741"/>
    </source>
</evidence>
<organism evidence="9 10">
    <name type="scientific">Streptomyces bohaiensis</name>
    <dbReference type="NCBI Taxonomy" id="1431344"/>
    <lineage>
        <taxon>Bacteria</taxon>
        <taxon>Bacillati</taxon>
        <taxon>Actinomycetota</taxon>
        <taxon>Actinomycetes</taxon>
        <taxon>Kitasatosporales</taxon>
        <taxon>Streptomycetaceae</taxon>
        <taxon>Streptomyces</taxon>
    </lineage>
</organism>
<dbReference type="InterPro" id="IPR017441">
    <property type="entry name" value="Protein_kinase_ATP_BS"/>
</dbReference>
<dbReference type="Gene3D" id="3.30.200.20">
    <property type="entry name" value="Phosphorylase Kinase, domain 1"/>
    <property type="match status" value="1"/>
</dbReference>
<evidence type="ECO:0000256" key="5">
    <source>
        <dbReference type="ARBA" id="ARBA00022777"/>
    </source>
</evidence>
<proteinExistence type="predicted"/>
<keyword evidence="2" id="KW-0723">Serine/threonine-protein kinase</keyword>
<dbReference type="PROSITE" id="PS00108">
    <property type="entry name" value="PROTEIN_KINASE_ST"/>
    <property type="match status" value="1"/>
</dbReference>
<feature type="domain" description="Protein kinase" evidence="8">
    <location>
        <begin position="22"/>
        <end position="303"/>
    </location>
</feature>
<feature type="binding site" evidence="7">
    <location>
        <position position="51"/>
    </location>
    <ligand>
        <name>ATP</name>
        <dbReference type="ChEBI" id="CHEBI:30616"/>
    </ligand>
</feature>
<dbReference type="Proteomes" id="UP000727056">
    <property type="component" value="Unassembled WGS sequence"/>
</dbReference>
<protein>
    <recommendedName>
        <fullName evidence="1">non-specific serine/threonine protein kinase</fullName>
        <ecNumber evidence="1">2.7.11.1</ecNumber>
    </recommendedName>
</protein>
<keyword evidence="3" id="KW-0808">Transferase</keyword>
<evidence type="ECO:0000259" key="8">
    <source>
        <dbReference type="PROSITE" id="PS50011"/>
    </source>
</evidence>
<dbReference type="PROSITE" id="PS50011">
    <property type="entry name" value="PROTEIN_KINASE_DOM"/>
    <property type="match status" value="1"/>
</dbReference>
<dbReference type="PROSITE" id="PS00107">
    <property type="entry name" value="PROTEIN_KINASE_ATP"/>
    <property type="match status" value="1"/>
</dbReference>
<evidence type="ECO:0000256" key="6">
    <source>
        <dbReference type="ARBA" id="ARBA00022840"/>
    </source>
</evidence>
<keyword evidence="4 7" id="KW-0547">Nucleotide-binding</keyword>
<dbReference type="PANTHER" id="PTHR43289">
    <property type="entry name" value="MITOGEN-ACTIVATED PROTEIN KINASE KINASE KINASE 20-RELATED"/>
    <property type="match status" value="1"/>
</dbReference>
<dbReference type="SMART" id="SM00220">
    <property type="entry name" value="S_TKc"/>
    <property type="match status" value="1"/>
</dbReference>
<dbReference type="PANTHER" id="PTHR43289:SF6">
    <property type="entry name" value="SERINE_THREONINE-PROTEIN KINASE NEKL-3"/>
    <property type="match status" value="1"/>
</dbReference>
<keyword evidence="6 7" id="KW-0067">ATP-binding</keyword>
<dbReference type="RefSeq" id="WP_168088446.1">
    <property type="nucleotide sequence ID" value="NZ_BHZH01000061.1"/>
</dbReference>
<sequence length="546" mass="59396">MGDDMAPTEEAGQPARVLAGRYRLHSPIGRGGMGEVWRAYDERLDRRVAVKMMLDEQSNCYAMQDTVYQRTLDVRRQRFLREVRTTASLHEHPSIPAVYDTGFDEESGRLYVVMQLLKGREVQTLIDETDYDYEPLPVSWAAAIGAQIASALDEVHRHDVIHRDIKPANLMLTPGGVVKVLDFGIAALRGSGSNPHLTQPGMTVGTPAYMSPEQSLANAVGPAADIYALACVIYQLLTGTTPFTDSGGKSLPWHHVHTPPPAVGALRSDTPKEIEQLLLGMLHKESEHRMSAATVYEALLPLAALGASPGTPPLLTADGLDLDPCTPFTRPFGGSVRSGGGRAGAYTPTEVNTTAAVEPDKPPIGPDEADRITDRASDLAALGRFTQAIDVLAEALDRVVDDTLADELTLSLAHVQFLAGAHSEALDLFQRAAGGFGRRFGPDDDDMRLCLYYIAVCRMELGETTAAVGAYQTYVQYAPDEEDEAAVARHLDALAQIMRLEAVSERHMQAQAAALALREATHRYRGPQAPELADLDGFIQRLRHFE</sequence>
<evidence type="ECO:0000313" key="9">
    <source>
        <dbReference type="EMBL" id="NJQ15684.1"/>
    </source>
</evidence>
<dbReference type="InterPro" id="IPR011009">
    <property type="entry name" value="Kinase-like_dom_sf"/>
</dbReference>
<dbReference type="GO" id="GO:0016301">
    <property type="term" value="F:kinase activity"/>
    <property type="evidence" value="ECO:0007669"/>
    <property type="project" value="UniProtKB-KW"/>
</dbReference>
<dbReference type="EC" id="2.7.11.1" evidence="1"/>
<dbReference type="SUPFAM" id="SSF56112">
    <property type="entry name" value="Protein kinase-like (PK-like)"/>
    <property type="match status" value="1"/>
</dbReference>